<protein>
    <recommendedName>
        <fullName evidence="8">SET domain-containing protein</fullName>
    </recommendedName>
</protein>
<feature type="region of interest" description="Disordered" evidence="3">
    <location>
        <begin position="95"/>
        <end position="120"/>
    </location>
</feature>
<organism evidence="6 7">
    <name type="scientific">Populus trichocarpa</name>
    <name type="common">Western balsam poplar</name>
    <name type="synonym">Populus balsamifera subsp. trichocarpa</name>
    <dbReference type="NCBI Taxonomy" id="3694"/>
    <lineage>
        <taxon>Eukaryota</taxon>
        <taxon>Viridiplantae</taxon>
        <taxon>Streptophyta</taxon>
        <taxon>Embryophyta</taxon>
        <taxon>Tracheophyta</taxon>
        <taxon>Spermatophyta</taxon>
        <taxon>Magnoliopsida</taxon>
        <taxon>eudicotyledons</taxon>
        <taxon>Gunneridae</taxon>
        <taxon>Pentapetalae</taxon>
        <taxon>rosids</taxon>
        <taxon>fabids</taxon>
        <taxon>Malpighiales</taxon>
        <taxon>Salicaceae</taxon>
        <taxon>Saliceae</taxon>
        <taxon>Populus</taxon>
    </lineage>
</organism>
<dbReference type="PANTHER" id="PTHR46450:SF20">
    <property type="entry name" value="DOMAIN PROTEIN, PUTATIVE-RELATED"/>
    <property type="match status" value="1"/>
</dbReference>
<dbReference type="PANTHER" id="PTHR46450">
    <property type="entry name" value="INACTIVE HISTONE-LYSINE N-METHYLTRANSFERASE SUVR1-RELATED"/>
    <property type="match status" value="1"/>
</dbReference>
<comment type="subcellular location">
    <subcellularLocation>
        <location evidence="1">Chromosome</location>
    </subcellularLocation>
</comment>
<dbReference type="InterPro" id="IPR001214">
    <property type="entry name" value="SET_dom"/>
</dbReference>
<dbReference type="InterPro" id="IPR018848">
    <property type="entry name" value="WIYLD_domain"/>
</dbReference>
<dbReference type="STRING" id="3694.A0A3N7FJ63"/>
<gene>
    <name evidence="6" type="ORF">POPTR_009G138600</name>
</gene>
<dbReference type="SMR" id="A0A3N7FJ63"/>
<feature type="compositionally biased region" description="Polar residues" evidence="3">
    <location>
        <begin position="243"/>
        <end position="257"/>
    </location>
</feature>
<proteinExistence type="predicted"/>
<reference evidence="6 7" key="1">
    <citation type="journal article" date="2006" name="Science">
        <title>The genome of black cottonwood, Populus trichocarpa (Torr. &amp; Gray).</title>
        <authorList>
            <person name="Tuskan G.A."/>
            <person name="Difazio S."/>
            <person name="Jansson S."/>
            <person name="Bohlmann J."/>
            <person name="Grigoriev I."/>
            <person name="Hellsten U."/>
            <person name="Putnam N."/>
            <person name="Ralph S."/>
            <person name="Rombauts S."/>
            <person name="Salamov A."/>
            <person name="Schein J."/>
            <person name="Sterck L."/>
            <person name="Aerts A."/>
            <person name="Bhalerao R.R."/>
            <person name="Bhalerao R.P."/>
            <person name="Blaudez D."/>
            <person name="Boerjan W."/>
            <person name="Brun A."/>
            <person name="Brunner A."/>
            <person name="Busov V."/>
            <person name="Campbell M."/>
            <person name="Carlson J."/>
            <person name="Chalot M."/>
            <person name="Chapman J."/>
            <person name="Chen G.L."/>
            <person name="Cooper D."/>
            <person name="Coutinho P.M."/>
            <person name="Couturier J."/>
            <person name="Covert S."/>
            <person name="Cronk Q."/>
            <person name="Cunningham R."/>
            <person name="Davis J."/>
            <person name="Degroeve S."/>
            <person name="Dejardin A."/>
            <person name="Depamphilis C."/>
            <person name="Detter J."/>
            <person name="Dirks B."/>
            <person name="Dubchak I."/>
            <person name="Duplessis S."/>
            <person name="Ehlting J."/>
            <person name="Ellis B."/>
            <person name="Gendler K."/>
            <person name="Goodstein D."/>
            <person name="Gribskov M."/>
            <person name="Grimwood J."/>
            <person name="Groover A."/>
            <person name="Gunter L."/>
            <person name="Hamberger B."/>
            <person name="Heinze B."/>
            <person name="Helariutta Y."/>
            <person name="Henrissat B."/>
            <person name="Holligan D."/>
            <person name="Holt R."/>
            <person name="Huang W."/>
            <person name="Islam-Faridi N."/>
            <person name="Jones S."/>
            <person name="Jones-Rhoades M."/>
            <person name="Jorgensen R."/>
            <person name="Joshi C."/>
            <person name="Kangasjarvi J."/>
            <person name="Karlsson J."/>
            <person name="Kelleher C."/>
            <person name="Kirkpatrick R."/>
            <person name="Kirst M."/>
            <person name="Kohler A."/>
            <person name="Kalluri U."/>
            <person name="Larimer F."/>
            <person name="Leebens-Mack J."/>
            <person name="Leple J.C."/>
            <person name="Locascio P."/>
            <person name="Lou Y."/>
            <person name="Lucas S."/>
            <person name="Martin F."/>
            <person name="Montanini B."/>
            <person name="Napoli C."/>
            <person name="Nelson D.R."/>
            <person name="Nelson C."/>
            <person name="Nieminen K."/>
            <person name="Nilsson O."/>
            <person name="Pereda V."/>
            <person name="Peter G."/>
            <person name="Philippe R."/>
            <person name="Pilate G."/>
            <person name="Poliakov A."/>
            <person name="Razumovskaya J."/>
            <person name="Richardson P."/>
            <person name="Rinaldi C."/>
            <person name="Ritland K."/>
            <person name="Rouze P."/>
            <person name="Ryaboy D."/>
            <person name="Schmutz J."/>
            <person name="Schrader J."/>
            <person name="Segerman B."/>
            <person name="Shin H."/>
            <person name="Siddiqui A."/>
            <person name="Sterky F."/>
            <person name="Terry A."/>
            <person name="Tsai C.J."/>
            <person name="Uberbacher E."/>
            <person name="Unneberg P."/>
            <person name="Vahala J."/>
            <person name="Wall K."/>
            <person name="Wessler S."/>
            <person name="Yang G."/>
            <person name="Yin T."/>
            <person name="Douglas C."/>
            <person name="Marra M."/>
            <person name="Sandberg G."/>
            <person name="Van de Peer Y."/>
            <person name="Rokhsar D."/>
        </authorList>
    </citation>
    <scope>NUCLEOTIDE SEQUENCE [LARGE SCALE GENOMIC DNA]</scope>
    <source>
        <strain evidence="7">cv. Nisqually</strain>
    </source>
</reference>
<dbReference type="GO" id="GO:0042054">
    <property type="term" value="F:histone methyltransferase activity"/>
    <property type="evidence" value="ECO:0007669"/>
    <property type="project" value="InterPro"/>
</dbReference>
<dbReference type="PROSITE" id="PS51580">
    <property type="entry name" value="SAM_MT43_3"/>
    <property type="match status" value="1"/>
</dbReference>
<keyword evidence="2" id="KW-0158">Chromosome</keyword>
<evidence type="ECO:0000313" key="7">
    <source>
        <dbReference type="Proteomes" id="UP000006729"/>
    </source>
</evidence>
<dbReference type="Proteomes" id="UP000006729">
    <property type="component" value="Chromosome 9"/>
</dbReference>
<dbReference type="Gene3D" id="2.170.270.10">
    <property type="entry name" value="SET domain"/>
    <property type="match status" value="1"/>
</dbReference>
<dbReference type="Gene3D" id="1.10.8.850">
    <property type="entry name" value="Histone-lysine N methyltransferase , C-terminal domain-like"/>
    <property type="match status" value="1"/>
</dbReference>
<evidence type="ECO:0000313" key="6">
    <source>
        <dbReference type="EMBL" id="RQO95897.1"/>
    </source>
</evidence>
<feature type="compositionally biased region" description="Basic and acidic residues" evidence="3">
    <location>
        <begin position="221"/>
        <end position="234"/>
    </location>
</feature>
<dbReference type="Pfam" id="PF00856">
    <property type="entry name" value="SET"/>
    <property type="match status" value="1"/>
</dbReference>
<evidence type="ECO:0000256" key="2">
    <source>
        <dbReference type="ARBA" id="ARBA00022454"/>
    </source>
</evidence>
<evidence type="ECO:0000259" key="4">
    <source>
        <dbReference type="PROSITE" id="PS50280"/>
    </source>
</evidence>
<dbReference type="Pfam" id="PF10440">
    <property type="entry name" value="WIYLD"/>
    <property type="match status" value="1"/>
</dbReference>
<dbReference type="Pfam" id="PF05033">
    <property type="entry name" value="Pre-SET"/>
    <property type="match status" value="1"/>
</dbReference>
<dbReference type="GO" id="GO:0008270">
    <property type="term" value="F:zinc ion binding"/>
    <property type="evidence" value="ECO:0007669"/>
    <property type="project" value="InterPro"/>
</dbReference>
<dbReference type="InterPro" id="IPR043017">
    <property type="entry name" value="WIYLD_dom_sf"/>
</dbReference>
<dbReference type="InterPro" id="IPR007728">
    <property type="entry name" value="Pre-SET_dom"/>
</dbReference>
<name>A0A3N7FJ63_POPTR</name>
<dbReference type="AlphaFoldDB" id="A0A3N7FJ63"/>
<dbReference type="Gramene" id="Potri.009G138600.2.v4.1">
    <property type="protein sequence ID" value="Potri.009G138600.2.v4.1"/>
    <property type="gene ID" value="Potri.009G138600.v4.1"/>
</dbReference>
<dbReference type="OMA" id="RISEDNC"/>
<dbReference type="PROSITE" id="PS50280">
    <property type="entry name" value="SET"/>
    <property type="match status" value="1"/>
</dbReference>
<dbReference type="CDD" id="cd10538">
    <property type="entry name" value="SET_SETDB-like"/>
    <property type="match status" value="1"/>
</dbReference>
<dbReference type="GO" id="GO:0005634">
    <property type="term" value="C:nucleus"/>
    <property type="evidence" value="ECO:0007669"/>
    <property type="project" value="InterPro"/>
</dbReference>
<dbReference type="SMART" id="SM00317">
    <property type="entry name" value="SET"/>
    <property type="match status" value="1"/>
</dbReference>
<feature type="domain" description="SET" evidence="4">
    <location>
        <begin position="429"/>
        <end position="568"/>
    </location>
</feature>
<dbReference type="InterPro" id="IPR046341">
    <property type="entry name" value="SET_dom_sf"/>
</dbReference>
<dbReference type="SUPFAM" id="SSF82199">
    <property type="entry name" value="SET domain"/>
    <property type="match status" value="1"/>
</dbReference>
<dbReference type="SMART" id="SM00468">
    <property type="entry name" value="PreSET"/>
    <property type="match status" value="1"/>
</dbReference>
<feature type="domain" description="Pre-SET" evidence="5">
    <location>
        <begin position="325"/>
        <end position="430"/>
    </location>
</feature>
<keyword evidence="7" id="KW-1185">Reference proteome</keyword>
<dbReference type="PROSITE" id="PS50867">
    <property type="entry name" value="PRE_SET"/>
    <property type="match status" value="1"/>
</dbReference>
<accession>A0A3N7FJ63</accession>
<evidence type="ECO:0000259" key="5">
    <source>
        <dbReference type="PROSITE" id="PS50867"/>
    </source>
</evidence>
<dbReference type="InParanoid" id="A0A3N7FJ63"/>
<dbReference type="EMBL" id="CM009298">
    <property type="protein sequence ID" value="RQO95897.1"/>
    <property type="molecule type" value="Genomic_DNA"/>
</dbReference>
<sequence>MARNTGGHSTKIAEASMAVAHFGFAEEKVKETLKRLVKLYKDDWKLIEEDNYKELIDILTKESNEESNLNYNFEHRHGQASFSAVNFANKKAKILGSSPPAQDKGKSLESPQAAARGTRSNFVKDKVMEDRVHEGVSNSSQFDIASSVNSEVKVSLICNSSGNSYFRQRSLDAVLEEVEDECRKTYGIQNPDFSLVKLMEKVCRFFLEMDNGSSSETGRNICEKSKQPEGKEVVTDDNEDNSTLEPSKVLQDSQSSEPQMMEAVLQKKYPIYLKDISRGEDNIPVPLVNESSTLELPDFIYIKNNMVYQGGHVDFSLARISEDNCCAQCLGDCLSSDLPCACAAETGGEFVYTQKGMLKEEFLDEAIAVSLDPQRKHFYYCEICPLQNEPQQRYGKIKRCKGHLTRKFIKECWSKCGCNKKCGNRVVQRGIQVALQVFAAPEGKGWGVQSVNALKKGTFICEYVGEIVTNQELYERNNERAAKKERHTYPVLLDADWGSERILEDEEALCLDATEFGNIGRFINHRCYDSNLIEIPVEVETPDHHYYRHAFFTTRGIEPMEELTWDYGIQFDDKHHPIKAFKCKCGSTGCRDKKRRH</sequence>
<feature type="region of interest" description="Disordered" evidence="3">
    <location>
        <begin position="212"/>
        <end position="257"/>
    </location>
</feature>
<dbReference type="InterPro" id="IPR025776">
    <property type="entry name" value="SUVR4/1/2"/>
</dbReference>
<evidence type="ECO:0000256" key="1">
    <source>
        <dbReference type="ARBA" id="ARBA00004286"/>
    </source>
</evidence>
<evidence type="ECO:0000256" key="3">
    <source>
        <dbReference type="SAM" id="MobiDB-lite"/>
    </source>
</evidence>
<evidence type="ECO:0008006" key="8">
    <source>
        <dbReference type="Google" id="ProtNLM"/>
    </source>
</evidence>
<dbReference type="OrthoDB" id="308383at2759"/>
<dbReference type="GO" id="GO:0005694">
    <property type="term" value="C:chromosome"/>
    <property type="evidence" value="ECO:0007669"/>
    <property type="project" value="UniProtKB-SubCell"/>
</dbReference>